<evidence type="ECO:0000256" key="3">
    <source>
        <dbReference type="ARBA" id="ARBA00022723"/>
    </source>
</evidence>
<evidence type="ECO:0000256" key="2">
    <source>
        <dbReference type="ARBA" id="ARBA00022679"/>
    </source>
</evidence>
<accession>A0A7C1B144</accession>
<evidence type="ECO:0000256" key="6">
    <source>
        <dbReference type="ARBA" id="ARBA00023134"/>
    </source>
</evidence>
<keyword evidence="6 8" id="KW-0342">GTP-binding</keyword>
<dbReference type="HAMAP" id="MF_00316">
    <property type="entry name" value="MobA"/>
    <property type="match status" value="1"/>
</dbReference>
<dbReference type="GO" id="GO:0006777">
    <property type="term" value="P:Mo-molybdopterin cofactor biosynthetic process"/>
    <property type="evidence" value="ECO:0007669"/>
    <property type="project" value="UniProtKB-KW"/>
</dbReference>
<name>A0A7C1B144_9BACT</name>
<dbReference type="EC" id="2.7.7.77" evidence="8"/>
<evidence type="ECO:0000259" key="9">
    <source>
        <dbReference type="Pfam" id="PF12804"/>
    </source>
</evidence>
<dbReference type="PANTHER" id="PTHR19136">
    <property type="entry name" value="MOLYBDENUM COFACTOR GUANYLYLTRANSFERASE"/>
    <property type="match status" value="1"/>
</dbReference>
<dbReference type="Gene3D" id="3.90.550.10">
    <property type="entry name" value="Spore Coat Polysaccharide Biosynthesis Protein SpsA, Chain A"/>
    <property type="match status" value="1"/>
</dbReference>
<keyword evidence="1 8" id="KW-0963">Cytoplasm</keyword>
<dbReference type="AlphaFoldDB" id="A0A7C1B144"/>
<organism evidence="10">
    <name type="scientific">Thermodesulforhabdus norvegica</name>
    <dbReference type="NCBI Taxonomy" id="39841"/>
    <lineage>
        <taxon>Bacteria</taxon>
        <taxon>Pseudomonadati</taxon>
        <taxon>Thermodesulfobacteriota</taxon>
        <taxon>Syntrophobacteria</taxon>
        <taxon>Syntrophobacterales</taxon>
        <taxon>Thermodesulforhabdaceae</taxon>
        <taxon>Thermodesulforhabdus</taxon>
    </lineage>
</organism>
<evidence type="ECO:0000313" key="10">
    <source>
        <dbReference type="EMBL" id="HDL89741.1"/>
    </source>
</evidence>
<comment type="function">
    <text evidence="8">Transfers a GMP moiety from GTP to Mo-molybdopterin (Mo-MPT) cofactor (Moco or molybdenum cofactor) to form Mo-molybdopterin guanine dinucleotide (Mo-MGD) cofactor.</text>
</comment>
<dbReference type="EMBL" id="DQZW01000114">
    <property type="protein sequence ID" value="HDL89741.1"/>
    <property type="molecule type" value="Genomic_DNA"/>
</dbReference>
<evidence type="ECO:0000256" key="5">
    <source>
        <dbReference type="ARBA" id="ARBA00022842"/>
    </source>
</evidence>
<keyword evidence="10" id="KW-0548">Nucleotidyltransferase</keyword>
<evidence type="ECO:0000256" key="7">
    <source>
        <dbReference type="ARBA" id="ARBA00023150"/>
    </source>
</evidence>
<proteinExistence type="inferred from homology"/>
<evidence type="ECO:0000256" key="1">
    <source>
        <dbReference type="ARBA" id="ARBA00022490"/>
    </source>
</evidence>
<gene>
    <name evidence="8" type="primary">mobA</name>
    <name evidence="10" type="ORF">ENG14_02425</name>
</gene>
<feature type="binding site" evidence="8">
    <location>
        <begin position="10"/>
        <end position="12"/>
    </location>
    <ligand>
        <name>GTP</name>
        <dbReference type="ChEBI" id="CHEBI:37565"/>
    </ligand>
</feature>
<dbReference type="InterPro" id="IPR029044">
    <property type="entry name" value="Nucleotide-diphossugar_trans"/>
</dbReference>
<feature type="domain" description="MobA-like NTP transferase" evidence="9">
    <location>
        <begin position="7"/>
        <end position="160"/>
    </location>
</feature>
<evidence type="ECO:0000256" key="4">
    <source>
        <dbReference type="ARBA" id="ARBA00022741"/>
    </source>
</evidence>
<feature type="binding site" evidence="8">
    <location>
        <position position="67"/>
    </location>
    <ligand>
        <name>GTP</name>
        <dbReference type="ChEBI" id="CHEBI:37565"/>
    </ligand>
</feature>
<dbReference type="GO" id="GO:0046872">
    <property type="term" value="F:metal ion binding"/>
    <property type="evidence" value="ECO:0007669"/>
    <property type="project" value="UniProtKB-KW"/>
</dbReference>
<protein>
    <recommendedName>
        <fullName evidence="8">Probable molybdenum cofactor guanylyltransferase</fullName>
        <shortName evidence="8">MoCo guanylyltransferase</shortName>
        <ecNumber evidence="8">2.7.7.77</ecNumber>
    </recommendedName>
    <alternativeName>
        <fullName evidence="8">GTP:molybdopterin guanylyltransferase</fullName>
    </alternativeName>
    <alternativeName>
        <fullName evidence="8">Mo-MPT guanylyltransferase</fullName>
    </alternativeName>
    <alternativeName>
        <fullName evidence="8">Molybdopterin guanylyltransferase</fullName>
    </alternativeName>
    <alternativeName>
        <fullName evidence="8">Molybdopterin-guanine dinucleotide synthase</fullName>
        <shortName evidence="8">MGD synthase</shortName>
    </alternativeName>
</protein>
<keyword evidence="7 8" id="KW-0501">Molybdenum cofactor biosynthesis</keyword>
<comment type="cofactor">
    <cofactor evidence="8">
        <name>Mg(2+)</name>
        <dbReference type="ChEBI" id="CHEBI:18420"/>
    </cofactor>
</comment>
<feature type="binding site" evidence="8">
    <location>
        <position position="22"/>
    </location>
    <ligand>
        <name>GTP</name>
        <dbReference type="ChEBI" id="CHEBI:37565"/>
    </ligand>
</feature>
<dbReference type="GO" id="GO:0005525">
    <property type="term" value="F:GTP binding"/>
    <property type="evidence" value="ECO:0007669"/>
    <property type="project" value="UniProtKB-UniRule"/>
</dbReference>
<feature type="binding site" evidence="8">
    <location>
        <position position="96"/>
    </location>
    <ligand>
        <name>GTP</name>
        <dbReference type="ChEBI" id="CHEBI:37565"/>
    </ligand>
</feature>
<evidence type="ECO:0000256" key="8">
    <source>
        <dbReference type="HAMAP-Rule" id="MF_00316"/>
    </source>
</evidence>
<comment type="similarity">
    <text evidence="8">Belongs to the MobA family.</text>
</comment>
<keyword evidence="5 8" id="KW-0460">Magnesium</keyword>
<comment type="domain">
    <text evidence="8">The N-terminal domain determines nucleotide recognition and specific binding, while the C-terminal domain determines the specific binding to the target protein.</text>
</comment>
<comment type="caution">
    <text evidence="8">Lacks conserved residue(s) required for the propagation of feature annotation.</text>
</comment>
<dbReference type="InterPro" id="IPR013482">
    <property type="entry name" value="Molybde_CF_guanTrfase"/>
</dbReference>
<comment type="catalytic activity">
    <reaction evidence="8">
        <text>Mo-molybdopterin + GTP + H(+) = Mo-molybdopterin guanine dinucleotide + diphosphate</text>
        <dbReference type="Rhea" id="RHEA:34243"/>
        <dbReference type="ChEBI" id="CHEBI:15378"/>
        <dbReference type="ChEBI" id="CHEBI:33019"/>
        <dbReference type="ChEBI" id="CHEBI:37565"/>
        <dbReference type="ChEBI" id="CHEBI:71302"/>
        <dbReference type="ChEBI" id="CHEBI:71310"/>
        <dbReference type="EC" id="2.7.7.77"/>
    </reaction>
</comment>
<dbReference type="CDD" id="cd02503">
    <property type="entry name" value="MobA"/>
    <property type="match status" value="1"/>
</dbReference>
<reference evidence="10" key="1">
    <citation type="journal article" date="2020" name="mSystems">
        <title>Genome- and Community-Level Interaction Insights into Carbon Utilization and Element Cycling Functions of Hydrothermarchaeota in Hydrothermal Sediment.</title>
        <authorList>
            <person name="Zhou Z."/>
            <person name="Liu Y."/>
            <person name="Xu W."/>
            <person name="Pan J."/>
            <person name="Luo Z.H."/>
            <person name="Li M."/>
        </authorList>
    </citation>
    <scope>NUCLEOTIDE SEQUENCE [LARGE SCALE GENOMIC DNA]</scope>
    <source>
        <strain evidence="10">HyVt-19</strain>
    </source>
</reference>
<dbReference type="GO" id="GO:0061603">
    <property type="term" value="F:molybdenum cofactor guanylyltransferase activity"/>
    <property type="evidence" value="ECO:0007669"/>
    <property type="project" value="UniProtKB-EC"/>
</dbReference>
<keyword evidence="4 8" id="KW-0547">Nucleotide-binding</keyword>
<dbReference type="Pfam" id="PF12804">
    <property type="entry name" value="NTP_transf_3"/>
    <property type="match status" value="1"/>
</dbReference>
<feature type="binding site" evidence="8">
    <location>
        <position position="96"/>
    </location>
    <ligand>
        <name>Mg(2+)</name>
        <dbReference type="ChEBI" id="CHEBI:18420"/>
    </ligand>
</feature>
<dbReference type="PANTHER" id="PTHR19136:SF81">
    <property type="entry name" value="MOLYBDENUM COFACTOR GUANYLYLTRANSFERASE"/>
    <property type="match status" value="1"/>
</dbReference>
<keyword evidence="3 8" id="KW-0479">Metal-binding</keyword>
<sequence>MIPDLTGVVLAGGASRRFGRNKAMEVVEGERLIDRNVRILRDFCNRIFVVTNAPQDYLGVKANLVRDFQPNQGPLMGLYTALVYAPSSWVFVRAVDMPYLVPELARAMIGIAANGSRYDAIVPVTGKGYEPLCALYNRRCVRAIVSVFQRGERRVASFFRRVNVRFIEETEWRRFDSEGKSFININTPQDYNRLSDETSRSC</sequence>
<comment type="subcellular location">
    <subcellularLocation>
        <location evidence="8">Cytoplasm</location>
    </subcellularLocation>
</comment>
<dbReference type="SUPFAM" id="SSF53448">
    <property type="entry name" value="Nucleotide-diphospho-sugar transferases"/>
    <property type="match status" value="1"/>
</dbReference>
<dbReference type="Proteomes" id="UP000886355">
    <property type="component" value="Unassembled WGS sequence"/>
</dbReference>
<dbReference type="InterPro" id="IPR025877">
    <property type="entry name" value="MobA-like_NTP_Trfase"/>
</dbReference>
<comment type="caution">
    <text evidence="10">The sequence shown here is derived from an EMBL/GenBank/DDBJ whole genome shotgun (WGS) entry which is preliminary data.</text>
</comment>
<dbReference type="GO" id="GO:0005737">
    <property type="term" value="C:cytoplasm"/>
    <property type="evidence" value="ECO:0007669"/>
    <property type="project" value="UniProtKB-SubCell"/>
</dbReference>
<keyword evidence="2 8" id="KW-0808">Transferase</keyword>